<dbReference type="Proteomes" id="UP000179860">
    <property type="component" value="Chromosome 2"/>
</dbReference>
<dbReference type="EMBL" id="CP017562">
    <property type="protein sequence ID" value="APA88035.1"/>
    <property type="molecule type" value="Genomic_DNA"/>
</dbReference>
<dbReference type="AlphaFoldDB" id="A0A1I9YP02"/>
<dbReference type="Pfam" id="PF21320">
    <property type="entry name" value="WHD_Rv2258c"/>
    <property type="match status" value="1"/>
</dbReference>
<feature type="domain" description="S-adenosylmethionine-dependent methyltransferase Rv2258c-like winged HTH" evidence="1">
    <location>
        <begin position="35"/>
        <end position="92"/>
    </location>
</feature>
<dbReference type="OrthoDB" id="9108174at2"/>
<accession>A0A1I9YP02</accession>
<reference evidence="2" key="2">
    <citation type="submission" date="2021-06" db="EMBL/GenBank/DDBJ databases">
        <authorList>
            <person name="Rogers T.H."/>
            <person name="Ramsay J.P."/>
            <person name="Wang P."/>
            <person name="Terpolilli J."/>
        </authorList>
    </citation>
    <scope>NUCLEOTIDE SEQUENCE</scope>
    <source>
        <strain evidence="2">WSM5005</strain>
    </source>
</reference>
<dbReference type="RefSeq" id="WP_027195491.1">
    <property type="nucleotide sequence ID" value="NZ_CP017562.2"/>
</dbReference>
<dbReference type="KEGG" id="pspw:BJG93_21750"/>
<organism evidence="2 3">
    <name type="scientific">Paraburkholderia sprentiae WSM5005</name>
    <dbReference type="NCBI Taxonomy" id="754502"/>
    <lineage>
        <taxon>Bacteria</taxon>
        <taxon>Pseudomonadati</taxon>
        <taxon>Pseudomonadota</taxon>
        <taxon>Betaproteobacteria</taxon>
        <taxon>Burkholderiales</taxon>
        <taxon>Burkholderiaceae</taxon>
        <taxon>Paraburkholderia</taxon>
    </lineage>
</organism>
<evidence type="ECO:0000313" key="3">
    <source>
        <dbReference type="Proteomes" id="UP000179860"/>
    </source>
</evidence>
<evidence type="ECO:0000313" key="2">
    <source>
        <dbReference type="EMBL" id="APA88035.1"/>
    </source>
</evidence>
<sequence>MANHQGKLNEHILALAHRRDAFGVNAALAEADTLRLYEALADNPLSAQRLAKETGTDAGAVRKWLGAQVTQGHLQYDAARQQYWMTEQQAFAIAHEPGLCFVADAFRIWRRTRPFAR</sequence>
<proteinExistence type="predicted"/>
<dbReference type="STRING" id="754502.BJG93_21750"/>
<gene>
    <name evidence="2" type="ORF">BJG93_21750</name>
</gene>
<keyword evidence="3" id="KW-1185">Reference proteome</keyword>
<name>A0A1I9YP02_9BURK</name>
<dbReference type="Gene3D" id="1.10.10.10">
    <property type="entry name" value="Winged helix-like DNA-binding domain superfamily/Winged helix DNA-binding domain"/>
    <property type="match status" value="1"/>
</dbReference>
<protein>
    <recommendedName>
        <fullName evidence="1">S-adenosylmethionine-dependent methyltransferase Rv2258c-like winged HTH domain-containing protein</fullName>
    </recommendedName>
</protein>
<reference evidence="2" key="1">
    <citation type="submission" date="2016-09" db="EMBL/GenBank/DDBJ databases">
        <title>The Complete Genome of Burkholderia sprentiae wsm5005.</title>
        <authorList>
            <person name="De Meyer S."/>
            <person name="Wang P."/>
            <person name="Terpolilli J."/>
        </authorList>
    </citation>
    <scope>NUCLEOTIDE SEQUENCE [LARGE SCALE GENOMIC DNA]</scope>
    <source>
        <strain evidence="2">WSM5005</strain>
    </source>
</reference>
<dbReference type="InterPro" id="IPR036390">
    <property type="entry name" value="WH_DNA-bd_sf"/>
</dbReference>
<dbReference type="InterPro" id="IPR048711">
    <property type="entry name" value="WHD_Rv2258c"/>
</dbReference>
<evidence type="ECO:0000259" key="1">
    <source>
        <dbReference type="Pfam" id="PF21320"/>
    </source>
</evidence>
<dbReference type="SUPFAM" id="SSF46785">
    <property type="entry name" value="Winged helix' DNA-binding domain"/>
    <property type="match status" value="1"/>
</dbReference>
<dbReference type="InterPro" id="IPR036388">
    <property type="entry name" value="WH-like_DNA-bd_sf"/>
</dbReference>